<dbReference type="STRING" id="1391654.AKJ09_09793"/>
<feature type="region of interest" description="Disordered" evidence="1">
    <location>
        <begin position="1"/>
        <end position="51"/>
    </location>
</feature>
<feature type="compositionally biased region" description="Basic residues" evidence="1">
    <location>
        <begin position="39"/>
        <end position="50"/>
    </location>
</feature>
<gene>
    <name evidence="2" type="ORF">AKJ09_09793</name>
</gene>
<organism evidence="2 3">
    <name type="scientific">Labilithrix luteola</name>
    <dbReference type="NCBI Taxonomy" id="1391654"/>
    <lineage>
        <taxon>Bacteria</taxon>
        <taxon>Pseudomonadati</taxon>
        <taxon>Myxococcota</taxon>
        <taxon>Polyangia</taxon>
        <taxon>Polyangiales</taxon>
        <taxon>Labilitrichaceae</taxon>
        <taxon>Labilithrix</taxon>
    </lineage>
</organism>
<keyword evidence="3" id="KW-1185">Reference proteome</keyword>
<evidence type="ECO:0000256" key="1">
    <source>
        <dbReference type="SAM" id="MobiDB-lite"/>
    </source>
</evidence>
<evidence type="ECO:0000313" key="2">
    <source>
        <dbReference type="EMBL" id="AKV03130.1"/>
    </source>
</evidence>
<sequence>MKAVPAKAAKAKPAKAPVAKPAKTAKAKPAKAPVAKPAKTAKAKPAKAAKAKPAGSQGLDVVRAVFDELGWTYKVTTDADGASEIFVNTRGTNVFAGVKAIHYPGRFIVFGAAPFSVPAKFLGEAYKFVSHVNNALQDGCLMVREPGPAEVTFRAAVNYTRVSGLEPGLVTGVIADLVEGASATFAGLSQVAKGTSADKAFAAL</sequence>
<accession>A0A0K1QCH2</accession>
<name>A0A0K1QCH2_9BACT</name>
<evidence type="ECO:0000313" key="3">
    <source>
        <dbReference type="Proteomes" id="UP000064967"/>
    </source>
</evidence>
<dbReference type="Proteomes" id="UP000064967">
    <property type="component" value="Chromosome"/>
</dbReference>
<dbReference type="EMBL" id="CP012333">
    <property type="protein sequence ID" value="AKV03130.1"/>
    <property type="molecule type" value="Genomic_DNA"/>
</dbReference>
<protein>
    <recommendedName>
        <fullName evidence="4">YbjN domain-containing protein</fullName>
    </recommendedName>
</protein>
<evidence type="ECO:0008006" key="4">
    <source>
        <dbReference type="Google" id="ProtNLM"/>
    </source>
</evidence>
<dbReference type="KEGG" id="llu:AKJ09_09793"/>
<dbReference type="AlphaFoldDB" id="A0A0K1QCH2"/>
<reference evidence="2 3" key="1">
    <citation type="submission" date="2015-08" db="EMBL/GenBank/DDBJ databases">
        <authorList>
            <person name="Babu N.S."/>
            <person name="Beckwith C.J."/>
            <person name="Beseler K.G."/>
            <person name="Brison A."/>
            <person name="Carone J.V."/>
            <person name="Caskin T.P."/>
            <person name="Diamond M."/>
            <person name="Durham M.E."/>
            <person name="Foxe J.M."/>
            <person name="Go M."/>
            <person name="Henderson B.A."/>
            <person name="Jones I.B."/>
            <person name="McGettigan J.A."/>
            <person name="Micheletti S.J."/>
            <person name="Nasrallah M.E."/>
            <person name="Ortiz D."/>
            <person name="Piller C.R."/>
            <person name="Privatt S.R."/>
            <person name="Schneider S.L."/>
            <person name="Sharp S."/>
            <person name="Smith T.C."/>
            <person name="Stanton J.D."/>
            <person name="Ullery H.E."/>
            <person name="Wilson R.J."/>
            <person name="Serrano M.G."/>
            <person name="Buck G."/>
            <person name="Lee V."/>
            <person name="Wang Y."/>
            <person name="Carvalho R."/>
            <person name="Voegtly L."/>
            <person name="Shi R."/>
            <person name="Duckworth R."/>
            <person name="Johnson A."/>
            <person name="Loviza R."/>
            <person name="Walstead R."/>
            <person name="Shah Z."/>
            <person name="Kiflezghi M."/>
            <person name="Wade K."/>
            <person name="Ball S.L."/>
            <person name="Bradley K.W."/>
            <person name="Asai D.J."/>
            <person name="Bowman C.A."/>
            <person name="Russell D.A."/>
            <person name="Pope W.H."/>
            <person name="Jacobs-Sera D."/>
            <person name="Hendrix R.W."/>
            <person name="Hatfull G.F."/>
        </authorList>
    </citation>
    <scope>NUCLEOTIDE SEQUENCE [LARGE SCALE GENOMIC DNA]</scope>
    <source>
        <strain evidence="2 3">DSM 27648</strain>
    </source>
</reference>
<proteinExistence type="predicted"/>